<keyword evidence="6 7" id="KW-0472">Membrane</keyword>
<dbReference type="GO" id="GO:0000155">
    <property type="term" value="F:phosphorelay sensor kinase activity"/>
    <property type="evidence" value="ECO:0007669"/>
    <property type="project" value="InterPro"/>
</dbReference>
<dbReference type="InterPro" id="IPR050640">
    <property type="entry name" value="Bact_2-comp_sensor_kinase"/>
</dbReference>
<dbReference type="Pfam" id="PF06580">
    <property type="entry name" value="His_kinase"/>
    <property type="match status" value="1"/>
</dbReference>
<feature type="transmembrane region" description="Helical" evidence="7">
    <location>
        <begin position="318"/>
        <end position="337"/>
    </location>
</feature>
<evidence type="ECO:0000256" key="4">
    <source>
        <dbReference type="ARBA" id="ARBA00022679"/>
    </source>
</evidence>
<evidence type="ECO:0000256" key="5">
    <source>
        <dbReference type="ARBA" id="ARBA00022777"/>
    </source>
</evidence>
<dbReference type="InterPro" id="IPR010559">
    <property type="entry name" value="Sig_transdc_His_kin_internal"/>
</dbReference>
<dbReference type="GO" id="GO:0005886">
    <property type="term" value="C:plasma membrane"/>
    <property type="evidence" value="ECO:0007669"/>
    <property type="project" value="UniProtKB-SubCell"/>
</dbReference>
<dbReference type="Gene3D" id="6.10.340.10">
    <property type="match status" value="1"/>
</dbReference>
<dbReference type="InterPro" id="IPR003594">
    <property type="entry name" value="HATPase_dom"/>
</dbReference>
<dbReference type="Pfam" id="PF00672">
    <property type="entry name" value="HAMP"/>
    <property type="match status" value="1"/>
</dbReference>
<keyword evidence="10" id="KW-1185">Reference proteome</keyword>
<evidence type="ECO:0000256" key="6">
    <source>
        <dbReference type="ARBA" id="ARBA00023136"/>
    </source>
</evidence>
<dbReference type="Proteomes" id="UP000307943">
    <property type="component" value="Unassembled WGS sequence"/>
</dbReference>
<reference evidence="9 10" key="1">
    <citation type="submission" date="2019-05" db="EMBL/GenBank/DDBJ databases">
        <title>We sequenced the genome of Paenibacillus hemerocallicola KCTC 33185 for further insight into its adaptation and study the phylogeny of Paenibacillus.</title>
        <authorList>
            <person name="Narsing Rao M.P."/>
        </authorList>
    </citation>
    <scope>NUCLEOTIDE SEQUENCE [LARGE SCALE GENOMIC DNA]</scope>
    <source>
        <strain evidence="9 10">KCTC 33185</strain>
    </source>
</reference>
<proteinExistence type="predicted"/>
<dbReference type="SMART" id="SM00304">
    <property type="entry name" value="HAMP"/>
    <property type="match status" value="1"/>
</dbReference>
<dbReference type="PANTHER" id="PTHR34220:SF7">
    <property type="entry name" value="SENSOR HISTIDINE KINASE YPDA"/>
    <property type="match status" value="1"/>
</dbReference>
<evidence type="ECO:0000313" key="9">
    <source>
        <dbReference type="EMBL" id="TNJ55217.1"/>
    </source>
</evidence>
<dbReference type="EMBL" id="VDCQ01000118">
    <property type="protein sequence ID" value="TNJ55217.1"/>
    <property type="molecule type" value="Genomic_DNA"/>
</dbReference>
<keyword evidence="4" id="KW-0808">Transferase</keyword>
<dbReference type="InterPro" id="IPR003660">
    <property type="entry name" value="HAMP_dom"/>
</dbReference>
<keyword evidence="5 9" id="KW-0418">Kinase</keyword>
<keyword evidence="2" id="KW-1003">Cell membrane</keyword>
<gene>
    <name evidence="9" type="ORF">FE784_39555</name>
</gene>
<evidence type="ECO:0000313" key="10">
    <source>
        <dbReference type="Proteomes" id="UP000307943"/>
    </source>
</evidence>
<organism evidence="9 10">
    <name type="scientific">Paenibacillus hemerocallicola</name>
    <dbReference type="NCBI Taxonomy" id="1172614"/>
    <lineage>
        <taxon>Bacteria</taxon>
        <taxon>Bacillati</taxon>
        <taxon>Bacillota</taxon>
        <taxon>Bacilli</taxon>
        <taxon>Bacillales</taxon>
        <taxon>Paenibacillaceae</taxon>
        <taxon>Paenibacillus</taxon>
    </lineage>
</organism>
<feature type="domain" description="HAMP" evidence="8">
    <location>
        <begin position="334"/>
        <end position="387"/>
    </location>
</feature>
<dbReference type="Pfam" id="PF02518">
    <property type="entry name" value="HATPase_c"/>
    <property type="match status" value="1"/>
</dbReference>
<dbReference type="SUPFAM" id="SSF158472">
    <property type="entry name" value="HAMP domain-like"/>
    <property type="match status" value="1"/>
</dbReference>
<dbReference type="OrthoDB" id="2638092at2"/>
<keyword evidence="7" id="KW-0812">Transmembrane</keyword>
<comment type="caution">
    <text evidence="9">The sequence shown here is derived from an EMBL/GenBank/DDBJ whole genome shotgun (WGS) entry which is preliminary data.</text>
</comment>
<evidence type="ECO:0000256" key="1">
    <source>
        <dbReference type="ARBA" id="ARBA00004651"/>
    </source>
</evidence>
<evidence type="ECO:0000259" key="8">
    <source>
        <dbReference type="PROSITE" id="PS50885"/>
    </source>
</evidence>
<evidence type="ECO:0000256" key="3">
    <source>
        <dbReference type="ARBA" id="ARBA00022553"/>
    </source>
</evidence>
<dbReference type="AlphaFoldDB" id="A0A5C4SXN9"/>
<sequence>MIALSIRLHKMTEVRFMKDTIGFFAFSSLKNRLFLVFLLLILLPYSFLHFHSIAQIEDSFTEQIIRQNTDQLEQLKLAFEDMRGTAFRIAVRLEKDPAVADLLREDASVGEAERRKRMEELWNGIRSNTLPSPFVYYAIMDRNGRTYASYSPGKPLDYELLMAGPELGRLKDGKETYLWTPREESDLRPEDSRSARLLTLYSVFRDGGGERLGLIRISIDFQAWLSSMAKSFPITQHFYLLDENGVILGGTGAATEPGLPDFKRAEADDGESSHRVEDSYLYNSMPIPAMGWTLASRFPLHLFFGDIAEVKQRMFTTFLLFTALFVIITFLLLSTLTRPLRLLQKKMSEVADKQLMIHLNTGSYKGEVLALAKAFNQMVSDLHALLRRLKAEERQKEAVRFQMLLSQMNPHFLLNTLNVVKWNVLGKGDEQTAALCVSLGKLLETSLNEETDLIHLQEERELTEAYVSIQSFRYDQKFAIRWECDQELDYALVPKLSLQPLVENAIFHGLSQKDREGVIWIRAYAEGGRCCLEVEDNGVGWNPAASVNAARKRKSIGLKNVKERLELLFKREAALEIHPLSEGTRVRLLFPLLVAAPYSEGGDRDVERAAR</sequence>
<dbReference type="PROSITE" id="PS50885">
    <property type="entry name" value="HAMP"/>
    <property type="match status" value="1"/>
</dbReference>
<protein>
    <submittedName>
        <fullName evidence="9">Sensor histidine kinase</fullName>
    </submittedName>
</protein>
<dbReference type="Gene3D" id="3.30.565.10">
    <property type="entry name" value="Histidine kinase-like ATPase, C-terminal domain"/>
    <property type="match status" value="1"/>
</dbReference>
<dbReference type="InterPro" id="IPR036890">
    <property type="entry name" value="HATPase_C_sf"/>
</dbReference>
<name>A0A5C4SXN9_9BACL</name>
<evidence type="ECO:0000256" key="7">
    <source>
        <dbReference type="SAM" id="Phobius"/>
    </source>
</evidence>
<dbReference type="SUPFAM" id="SSF55874">
    <property type="entry name" value="ATPase domain of HSP90 chaperone/DNA topoisomerase II/histidine kinase"/>
    <property type="match status" value="1"/>
</dbReference>
<dbReference type="CDD" id="cd06225">
    <property type="entry name" value="HAMP"/>
    <property type="match status" value="1"/>
</dbReference>
<accession>A0A5C4SXN9</accession>
<keyword evidence="3" id="KW-0597">Phosphoprotein</keyword>
<keyword evidence="7" id="KW-1133">Transmembrane helix</keyword>
<dbReference type="PANTHER" id="PTHR34220">
    <property type="entry name" value="SENSOR HISTIDINE KINASE YPDA"/>
    <property type="match status" value="1"/>
</dbReference>
<comment type="subcellular location">
    <subcellularLocation>
        <location evidence="1">Cell membrane</location>
        <topology evidence="1">Multi-pass membrane protein</topology>
    </subcellularLocation>
</comment>
<evidence type="ECO:0000256" key="2">
    <source>
        <dbReference type="ARBA" id="ARBA00022475"/>
    </source>
</evidence>